<dbReference type="InterPro" id="IPR013984">
    <property type="entry name" value="Ald_Fedxn_OxRdtase_dom2"/>
</dbReference>
<feature type="non-terminal residue" evidence="2">
    <location>
        <position position="286"/>
    </location>
</feature>
<dbReference type="GO" id="GO:0051536">
    <property type="term" value="F:iron-sulfur cluster binding"/>
    <property type="evidence" value="ECO:0007669"/>
    <property type="project" value="InterPro"/>
</dbReference>
<dbReference type="AlphaFoldDB" id="X1G467"/>
<dbReference type="InterPro" id="IPR051919">
    <property type="entry name" value="W-dependent_AOR"/>
</dbReference>
<dbReference type="SUPFAM" id="SSF48310">
    <property type="entry name" value="Aldehyde ferredoxin oxidoreductase, C-terminal domains"/>
    <property type="match status" value="1"/>
</dbReference>
<dbReference type="PANTHER" id="PTHR30038">
    <property type="entry name" value="ALDEHYDE FERREDOXIN OXIDOREDUCTASE"/>
    <property type="match status" value="1"/>
</dbReference>
<dbReference type="Gene3D" id="1.10.599.10">
    <property type="entry name" value="Aldehyde Ferredoxin Oxidoreductase Protein, subunit A, domain 3"/>
    <property type="match status" value="1"/>
</dbReference>
<reference evidence="2" key="1">
    <citation type="journal article" date="2014" name="Front. Microbiol.">
        <title>High frequency of phylogenetically diverse reductive dehalogenase-homologous genes in deep subseafloor sedimentary metagenomes.</title>
        <authorList>
            <person name="Kawai M."/>
            <person name="Futagami T."/>
            <person name="Toyoda A."/>
            <person name="Takaki Y."/>
            <person name="Nishi S."/>
            <person name="Hori S."/>
            <person name="Arai W."/>
            <person name="Tsubouchi T."/>
            <person name="Morono Y."/>
            <person name="Uchiyama I."/>
            <person name="Ito T."/>
            <person name="Fujiyama A."/>
            <person name="Inagaki F."/>
            <person name="Takami H."/>
        </authorList>
    </citation>
    <scope>NUCLEOTIDE SEQUENCE</scope>
    <source>
        <strain evidence="2">Expedition CK06-06</strain>
    </source>
</reference>
<name>X1G467_9ZZZZ</name>
<evidence type="ECO:0000259" key="1">
    <source>
        <dbReference type="Pfam" id="PF01314"/>
    </source>
</evidence>
<dbReference type="InterPro" id="IPR013985">
    <property type="entry name" value="Ald_Fedxn_OxRdtase_dom3"/>
</dbReference>
<feature type="domain" description="Aldehyde ferredoxin oxidoreductase C-terminal" evidence="1">
    <location>
        <begin position="30"/>
        <end position="263"/>
    </location>
</feature>
<accession>X1G467</accession>
<sequence>MGSKNLKAVAVRGTGSVPVYDLEGYTPLRSQINRELREYPMSQVARDLGTAGTADYLDYLMETPKRYFTRGKSNGEINISGVNIKNTILAGVSACHGCVIACGRVVNLGDGVKRKGAEYETLAGFGPNLLINDLIRITQYSELCDRYGMDSISLSNIIGLAMLLFDKGLLGLTDTNGIPLEWGNADAVEQLIHKTAKKEGFGAYLALGARGLGRQFGSEDLAVQVNGLEVAFHDPRGASGMALVYATSPRGACHNQSDYYLVEIGQVYSTLGMTYHSSRGGAEKVI</sequence>
<gene>
    <name evidence="2" type="ORF">S03H2_13760</name>
</gene>
<comment type="caution">
    <text evidence="2">The sequence shown here is derived from an EMBL/GenBank/DDBJ whole genome shotgun (WGS) entry which is preliminary data.</text>
</comment>
<dbReference type="InterPro" id="IPR036021">
    <property type="entry name" value="Tungsten_al_ferr_oxy-like_C"/>
</dbReference>
<organism evidence="2">
    <name type="scientific">marine sediment metagenome</name>
    <dbReference type="NCBI Taxonomy" id="412755"/>
    <lineage>
        <taxon>unclassified sequences</taxon>
        <taxon>metagenomes</taxon>
        <taxon>ecological metagenomes</taxon>
    </lineage>
</organism>
<dbReference type="InterPro" id="IPR001203">
    <property type="entry name" value="OxRdtase_Ald_Fedxn_C"/>
</dbReference>
<evidence type="ECO:0000313" key="2">
    <source>
        <dbReference type="EMBL" id="GAH39600.1"/>
    </source>
</evidence>
<dbReference type="GO" id="GO:0016625">
    <property type="term" value="F:oxidoreductase activity, acting on the aldehyde or oxo group of donors, iron-sulfur protein as acceptor"/>
    <property type="evidence" value="ECO:0007669"/>
    <property type="project" value="InterPro"/>
</dbReference>
<dbReference type="Pfam" id="PF01314">
    <property type="entry name" value="AFOR_C"/>
    <property type="match status" value="1"/>
</dbReference>
<dbReference type="PANTHER" id="PTHR30038:SF0">
    <property type="entry name" value="TUNGSTEN-CONTAINING ALDEHYDE FERREDOXIN OXIDOREDUCTASE"/>
    <property type="match status" value="1"/>
</dbReference>
<dbReference type="Gene3D" id="1.10.569.10">
    <property type="entry name" value="Aldehyde Ferredoxin Oxidoreductase Protein, subunit A, domain 2"/>
    <property type="match status" value="1"/>
</dbReference>
<dbReference type="EMBL" id="BARU01006979">
    <property type="protein sequence ID" value="GAH39600.1"/>
    <property type="molecule type" value="Genomic_DNA"/>
</dbReference>
<proteinExistence type="predicted"/>
<dbReference type="GO" id="GO:0009055">
    <property type="term" value="F:electron transfer activity"/>
    <property type="evidence" value="ECO:0007669"/>
    <property type="project" value="InterPro"/>
</dbReference>
<protein>
    <recommendedName>
        <fullName evidence="1">Aldehyde ferredoxin oxidoreductase C-terminal domain-containing protein</fullName>
    </recommendedName>
</protein>